<sequence>MKINIYYGGRGLIEDSTLYVLNKITMVLEELRVEVRRYNLYEDKQGISTLPSTLKDCDGIILATNVEWFGLGGLLSQFLDACWLYADKEKVKTIYMMPVIISNIYGEREQELSLLRAWELLGGLTCRGICAYVSNHVAFETSPQYSLLIEKAAEGLYRTINQKPARFPSSIYSLQETMLRLQPLDLTPQETEQLSMYVSDDTYVKKQKEDIEELTLMFKELLGDDTSSEEFIPALKSHFKPLDDFHASYAITIEDSNRTLIVEVSGEKLNCYYGQKSDADVTARTSYAVMEDIVAGRMTFQHAFMSGSLTAKGNFKTLRAFDTVFQF</sequence>
<feature type="domain" description="SCP2" evidence="1">
    <location>
        <begin position="242"/>
        <end position="326"/>
    </location>
</feature>
<name>A0A0V8QCZ2_9FIRM</name>
<dbReference type="SUPFAM" id="SSF55718">
    <property type="entry name" value="SCP-like"/>
    <property type="match status" value="1"/>
</dbReference>
<protein>
    <submittedName>
        <fullName evidence="2">SCP-2 sterol transfer family protein</fullName>
    </submittedName>
</protein>
<dbReference type="AlphaFoldDB" id="A0A0V8QCZ2"/>
<dbReference type="EMBL" id="LNAM01000172">
    <property type="protein sequence ID" value="KSV58461.1"/>
    <property type="molecule type" value="Genomic_DNA"/>
</dbReference>
<comment type="caution">
    <text evidence="2">The sequence shown here is derived from an EMBL/GenBank/DDBJ whole genome shotgun (WGS) entry which is preliminary data.</text>
</comment>
<evidence type="ECO:0000313" key="3">
    <source>
        <dbReference type="Proteomes" id="UP000054874"/>
    </source>
</evidence>
<accession>A0A0V8QCZ2</accession>
<organism evidence="2 3">
    <name type="scientific">Acetivibrio ethanolgignens</name>
    <dbReference type="NCBI Taxonomy" id="290052"/>
    <lineage>
        <taxon>Bacteria</taxon>
        <taxon>Bacillati</taxon>
        <taxon>Bacillota</taxon>
        <taxon>Clostridia</taxon>
        <taxon>Eubacteriales</taxon>
        <taxon>Oscillospiraceae</taxon>
        <taxon>Acetivibrio</taxon>
    </lineage>
</organism>
<dbReference type="SUPFAM" id="SSF52218">
    <property type="entry name" value="Flavoproteins"/>
    <property type="match status" value="1"/>
</dbReference>
<dbReference type="Gene3D" id="3.30.1050.10">
    <property type="entry name" value="SCP2 sterol-binding domain"/>
    <property type="match status" value="1"/>
</dbReference>
<gene>
    <name evidence="2" type="ORF">ASU35_12890</name>
</gene>
<dbReference type="InterPro" id="IPR036527">
    <property type="entry name" value="SCP2_sterol-bd_dom_sf"/>
</dbReference>
<dbReference type="InterPro" id="IPR003033">
    <property type="entry name" value="SCP2_sterol-bd_dom"/>
</dbReference>
<reference evidence="2 3" key="1">
    <citation type="submission" date="2015-11" db="EMBL/GenBank/DDBJ databases">
        <title>Butyribacter intestini gen. nov., sp. nov., a butyric acid-producing bacterium of the family Lachnospiraceae isolated from the human faeces.</title>
        <authorList>
            <person name="Zou Y."/>
            <person name="Xue W."/>
            <person name="Luo G."/>
            <person name="Lv M."/>
        </authorList>
    </citation>
    <scope>NUCLEOTIDE SEQUENCE [LARGE SCALE GENOMIC DNA]</scope>
    <source>
        <strain evidence="2 3">ACET-33324</strain>
    </source>
</reference>
<dbReference type="STRING" id="290052.ASU35_12890"/>
<dbReference type="Proteomes" id="UP000054874">
    <property type="component" value="Unassembled WGS sequence"/>
</dbReference>
<dbReference type="OrthoDB" id="1763575at2"/>
<evidence type="ECO:0000259" key="1">
    <source>
        <dbReference type="Pfam" id="PF02036"/>
    </source>
</evidence>
<keyword evidence="3" id="KW-1185">Reference proteome</keyword>
<evidence type="ECO:0000313" key="2">
    <source>
        <dbReference type="EMBL" id="KSV58461.1"/>
    </source>
</evidence>
<proteinExistence type="predicted"/>
<dbReference type="InterPro" id="IPR029039">
    <property type="entry name" value="Flavoprotein-like_sf"/>
</dbReference>
<dbReference type="Pfam" id="PF02036">
    <property type="entry name" value="SCP2"/>
    <property type="match status" value="1"/>
</dbReference>
<dbReference type="Gene3D" id="3.40.50.360">
    <property type="match status" value="1"/>
</dbReference>